<evidence type="ECO:0000256" key="3">
    <source>
        <dbReference type="ARBA" id="ARBA00022475"/>
    </source>
</evidence>
<sequence>MKQYQKLLLGFVLGVVIGLIGYYYVPQKSFPFMKSFTDICTLTGAVFLRMIFMVVVPLLVSALILGVFELGKGRGLGAVAKRSMAFTLILSFLAVIIAVTLTNVMQPGVGLTFDKEALASNQGVLSIQKNVQAAKDKPWYQYFIDLIPQNPIDSAARAFGGEIIALMVFALMFGYALSMIVEDEDNPFIKMLDTIFKASLKIIEWAMMLAPYGIFAIVFNTTYRLGAGFLQNVAYFAGVVVLGLLIQQFVVYAFCLKVFAKTNPWQFFKKCQEVYVYAFSTASSNATLPIALDTAENVLKMPAKISRFVLTCGASANQNGTALFEGVVVLFLAQVYGINLSIENQLVVVLMAVLAGVGTAGVPGGSLPLIAILCVQVGVPPEGMGLILGVDRFLDMCRTTLNVSGDLVIAKLVSETVPAEISGDTHSNISA</sequence>
<feature type="transmembrane region" description="Helical" evidence="7">
    <location>
        <begin position="235"/>
        <end position="260"/>
    </location>
</feature>
<feature type="transmembrane region" description="Helical" evidence="7">
    <location>
        <begin position="83"/>
        <end position="105"/>
    </location>
</feature>
<organism evidence="8 9">
    <name type="scientific">Anaerospora hongkongensis</name>
    <dbReference type="NCBI Taxonomy" id="244830"/>
    <lineage>
        <taxon>Bacteria</taxon>
        <taxon>Bacillati</taxon>
        <taxon>Bacillota</taxon>
        <taxon>Negativicutes</taxon>
        <taxon>Selenomonadales</taxon>
        <taxon>Sporomusaceae</taxon>
        <taxon>Anaerospora</taxon>
    </lineage>
</organism>
<evidence type="ECO:0000256" key="7">
    <source>
        <dbReference type="SAM" id="Phobius"/>
    </source>
</evidence>
<evidence type="ECO:0000256" key="6">
    <source>
        <dbReference type="ARBA" id="ARBA00023136"/>
    </source>
</evidence>
<dbReference type="GO" id="GO:0006835">
    <property type="term" value="P:dicarboxylic acid transport"/>
    <property type="evidence" value="ECO:0007669"/>
    <property type="project" value="TreeGrafter"/>
</dbReference>
<dbReference type="Proteomes" id="UP000295063">
    <property type="component" value="Unassembled WGS sequence"/>
</dbReference>
<dbReference type="GO" id="GO:0015293">
    <property type="term" value="F:symporter activity"/>
    <property type="evidence" value="ECO:0007669"/>
    <property type="project" value="UniProtKB-KW"/>
</dbReference>
<evidence type="ECO:0000256" key="2">
    <source>
        <dbReference type="ARBA" id="ARBA00022448"/>
    </source>
</evidence>
<feature type="transmembrane region" description="Helical" evidence="7">
    <location>
        <begin position="45"/>
        <end position="71"/>
    </location>
</feature>
<dbReference type="Pfam" id="PF00375">
    <property type="entry name" value="SDF"/>
    <property type="match status" value="1"/>
</dbReference>
<dbReference type="PANTHER" id="PTHR42865:SF7">
    <property type="entry name" value="PROTON_GLUTAMATE-ASPARTATE SYMPORTER"/>
    <property type="match status" value="1"/>
</dbReference>
<feature type="transmembrane region" description="Helical" evidence="7">
    <location>
        <begin position="163"/>
        <end position="181"/>
    </location>
</feature>
<dbReference type="GO" id="GO:0005886">
    <property type="term" value="C:plasma membrane"/>
    <property type="evidence" value="ECO:0007669"/>
    <property type="project" value="UniProtKB-SubCell"/>
</dbReference>
<accession>A0A4R1PMB7</accession>
<keyword evidence="5 7" id="KW-1133">Transmembrane helix</keyword>
<keyword evidence="3" id="KW-1003">Cell membrane</keyword>
<evidence type="ECO:0000313" key="8">
    <source>
        <dbReference type="EMBL" id="TCL32386.1"/>
    </source>
</evidence>
<dbReference type="EMBL" id="SLUI01000022">
    <property type="protein sequence ID" value="TCL32386.1"/>
    <property type="molecule type" value="Genomic_DNA"/>
</dbReference>
<feature type="transmembrane region" description="Helical" evidence="7">
    <location>
        <begin position="348"/>
        <end position="375"/>
    </location>
</feature>
<evidence type="ECO:0000313" key="9">
    <source>
        <dbReference type="Proteomes" id="UP000295063"/>
    </source>
</evidence>
<proteinExistence type="predicted"/>
<gene>
    <name evidence="8" type="ORF">EV210_1221</name>
</gene>
<dbReference type="InterPro" id="IPR036458">
    <property type="entry name" value="Na:dicarbo_symporter_sf"/>
</dbReference>
<dbReference type="AlphaFoldDB" id="A0A4R1PMB7"/>
<name>A0A4R1PMB7_9FIRM</name>
<keyword evidence="6 7" id="KW-0472">Membrane</keyword>
<feature type="transmembrane region" description="Helical" evidence="7">
    <location>
        <begin position="7"/>
        <end position="25"/>
    </location>
</feature>
<dbReference type="PANTHER" id="PTHR42865">
    <property type="entry name" value="PROTON/GLUTAMATE-ASPARTATE SYMPORTER"/>
    <property type="match status" value="1"/>
</dbReference>
<evidence type="ECO:0000256" key="5">
    <source>
        <dbReference type="ARBA" id="ARBA00022989"/>
    </source>
</evidence>
<evidence type="ECO:0000256" key="1">
    <source>
        <dbReference type="ARBA" id="ARBA00004651"/>
    </source>
</evidence>
<feature type="transmembrane region" description="Helical" evidence="7">
    <location>
        <begin position="202"/>
        <end position="223"/>
    </location>
</feature>
<dbReference type="PRINTS" id="PR00173">
    <property type="entry name" value="EDTRNSPORT"/>
</dbReference>
<protein>
    <submittedName>
        <fullName evidence="8">Na+/H+-dicarboxylate symporter</fullName>
    </submittedName>
</protein>
<comment type="caution">
    <text evidence="8">The sequence shown here is derived from an EMBL/GenBank/DDBJ whole genome shotgun (WGS) entry which is preliminary data.</text>
</comment>
<dbReference type="RefSeq" id="WP_132083416.1">
    <property type="nucleotide sequence ID" value="NZ_DAMAKO010000023.1"/>
</dbReference>
<dbReference type="SUPFAM" id="SSF118215">
    <property type="entry name" value="Proton glutamate symport protein"/>
    <property type="match status" value="1"/>
</dbReference>
<dbReference type="OrthoDB" id="9768885at2"/>
<keyword evidence="4 7" id="KW-0812">Transmembrane</keyword>
<comment type="subcellular location">
    <subcellularLocation>
        <location evidence="1">Cell membrane</location>
        <topology evidence="1">Multi-pass membrane protein</topology>
    </subcellularLocation>
</comment>
<keyword evidence="9" id="KW-1185">Reference proteome</keyword>
<dbReference type="Gene3D" id="1.10.3860.10">
    <property type="entry name" value="Sodium:dicarboxylate symporter"/>
    <property type="match status" value="1"/>
</dbReference>
<evidence type="ECO:0000256" key="4">
    <source>
        <dbReference type="ARBA" id="ARBA00022692"/>
    </source>
</evidence>
<keyword evidence="2" id="KW-0813">Transport</keyword>
<dbReference type="InterPro" id="IPR001991">
    <property type="entry name" value="Na-dicarboxylate_symporter"/>
</dbReference>
<reference evidence="8 9" key="1">
    <citation type="submission" date="2019-03" db="EMBL/GenBank/DDBJ databases">
        <title>Genomic Encyclopedia of Type Strains, Phase IV (KMG-IV): sequencing the most valuable type-strain genomes for metagenomic binning, comparative biology and taxonomic classification.</title>
        <authorList>
            <person name="Goeker M."/>
        </authorList>
    </citation>
    <scope>NUCLEOTIDE SEQUENCE [LARGE SCALE GENOMIC DNA]</scope>
    <source>
        <strain evidence="8 9">DSM 15969</strain>
    </source>
</reference>